<evidence type="ECO:0000313" key="7">
    <source>
        <dbReference type="Proteomes" id="UP000467635"/>
    </source>
</evidence>
<evidence type="ECO:0000256" key="3">
    <source>
        <dbReference type="ARBA" id="ARBA00022827"/>
    </source>
</evidence>
<evidence type="ECO:0000313" key="6">
    <source>
        <dbReference type="EMBL" id="MSE08028.1"/>
    </source>
</evidence>
<organism evidence="6 7">
    <name type="scientific">Ligilactobacillus salivarius</name>
    <dbReference type="NCBI Taxonomy" id="1624"/>
    <lineage>
        <taxon>Bacteria</taxon>
        <taxon>Bacillati</taxon>
        <taxon>Bacillota</taxon>
        <taxon>Bacilli</taxon>
        <taxon>Lactobacillales</taxon>
        <taxon>Lactobacillaceae</taxon>
        <taxon>Ligilactobacillus</taxon>
    </lineage>
</organism>
<dbReference type="AlphaFoldDB" id="A0A7X2MER1"/>
<evidence type="ECO:0000259" key="5">
    <source>
        <dbReference type="Pfam" id="PF00890"/>
    </source>
</evidence>
<accession>A0A7X2MER1</accession>
<comment type="cofactor">
    <cofactor evidence="1">
        <name>FAD</name>
        <dbReference type="ChEBI" id="CHEBI:57692"/>
    </cofactor>
</comment>
<evidence type="ECO:0000256" key="1">
    <source>
        <dbReference type="ARBA" id="ARBA00001974"/>
    </source>
</evidence>
<keyword evidence="4" id="KW-0560">Oxidoreductase</keyword>
<protein>
    <submittedName>
        <fullName evidence="6">FAD-dependent oxidoreductase</fullName>
    </submittedName>
</protein>
<dbReference type="EMBL" id="WKKX01000146">
    <property type="protein sequence ID" value="MSE08028.1"/>
    <property type="molecule type" value="Genomic_DNA"/>
</dbReference>
<evidence type="ECO:0000256" key="4">
    <source>
        <dbReference type="ARBA" id="ARBA00023002"/>
    </source>
</evidence>
<name>A0A7X2MER1_9LACO</name>
<dbReference type="InterPro" id="IPR003953">
    <property type="entry name" value="FAD-dep_OxRdtase_2_FAD-bd"/>
</dbReference>
<reference evidence="6 7" key="1">
    <citation type="submission" date="2019-11" db="EMBL/GenBank/DDBJ databases">
        <title>Draft Genome Sequence of Plant Growth-Promoting Rhizosphere-Associated Bacteria.</title>
        <authorList>
            <person name="Vasilyev I.Y."/>
            <person name="Radchenko V."/>
            <person name="Ilnitskaya E.V."/>
        </authorList>
    </citation>
    <scope>NUCLEOTIDE SEQUENCE [LARGE SCALE GENOMIC DNA]</scope>
    <source>
        <strain evidence="6 7">VRA_01-1sq_f</strain>
    </source>
</reference>
<dbReference type="Gene3D" id="3.50.50.60">
    <property type="entry name" value="FAD/NAD(P)-binding domain"/>
    <property type="match status" value="1"/>
</dbReference>
<keyword evidence="3" id="KW-0274">FAD</keyword>
<dbReference type="InterPro" id="IPR050315">
    <property type="entry name" value="FAD-oxidoreductase_2"/>
</dbReference>
<feature type="non-terminal residue" evidence="6">
    <location>
        <position position="99"/>
    </location>
</feature>
<dbReference type="InterPro" id="IPR036188">
    <property type="entry name" value="FAD/NAD-bd_sf"/>
</dbReference>
<sequence>MAEKFIFEPWNISKLQSSYDVVIVGSGSTGLTAAIQAHELGLKPVVLEKMEKFGGNTNRASSGMNAAETNIQLHHGIVDNMDDFYKETYKGGGKLNDPE</sequence>
<dbReference type="GO" id="GO:0016491">
    <property type="term" value="F:oxidoreductase activity"/>
    <property type="evidence" value="ECO:0007669"/>
    <property type="project" value="UniProtKB-KW"/>
</dbReference>
<gene>
    <name evidence="6" type="ORF">GKC33_04640</name>
</gene>
<dbReference type="SUPFAM" id="SSF51905">
    <property type="entry name" value="FAD/NAD(P)-binding domain"/>
    <property type="match status" value="1"/>
</dbReference>
<feature type="domain" description="FAD-dependent oxidoreductase 2 FAD-binding" evidence="5">
    <location>
        <begin position="20"/>
        <end position="98"/>
    </location>
</feature>
<dbReference type="PANTHER" id="PTHR43400:SF7">
    <property type="entry name" value="FAD-DEPENDENT OXIDOREDUCTASE 2 FAD BINDING DOMAIN-CONTAINING PROTEIN"/>
    <property type="match status" value="1"/>
</dbReference>
<keyword evidence="2" id="KW-0285">Flavoprotein</keyword>
<evidence type="ECO:0000256" key="2">
    <source>
        <dbReference type="ARBA" id="ARBA00022630"/>
    </source>
</evidence>
<dbReference type="Proteomes" id="UP000467635">
    <property type="component" value="Unassembled WGS sequence"/>
</dbReference>
<comment type="caution">
    <text evidence="6">The sequence shown here is derived from an EMBL/GenBank/DDBJ whole genome shotgun (WGS) entry which is preliminary data.</text>
</comment>
<proteinExistence type="predicted"/>
<dbReference type="Pfam" id="PF00890">
    <property type="entry name" value="FAD_binding_2"/>
    <property type="match status" value="1"/>
</dbReference>
<dbReference type="PANTHER" id="PTHR43400">
    <property type="entry name" value="FUMARATE REDUCTASE"/>
    <property type="match status" value="1"/>
</dbReference>